<dbReference type="InterPro" id="IPR013087">
    <property type="entry name" value="Znf_C2H2_type"/>
</dbReference>
<feature type="domain" description="C2H2-type" evidence="9">
    <location>
        <begin position="69"/>
        <end position="96"/>
    </location>
</feature>
<gene>
    <name evidence="10" type="primary">RBE</name>
    <name evidence="10" type="ORF">SDJN03_11890</name>
</gene>
<keyword evidence="4" id="KW-0862">Zinc</keyword>
<evidence type="ECO:0000256" key="6">
    <source>
        <dbReference type="ARBA" id="ARBA00023163"/>
    </source>
</evidence>
<dbReference type="PROSITE" id="PS00028">
    <property type="entry name" value="ZINC_FINGER_C2H2_1"/>
    <property type="match status" value="1"/>
</dbReference>
<accession>A0AAV6NB44</accession>
<dbReference type="PANTHER" id="PTHR45801">
    <property type="entry name" value="OS07G0101800 PROTEIN"/>
    <property type="match status" value="1"/>
</dbReference>
<dbReference type="EMBL" id="JAGKQH010000007">
    <property type="protein sequence ID" value="KAG6595337.1"/>
    <property type="molecule type" value="Genomic_DNA"/>
</dbReference>
<evidence type="ECO:0000256" key="2">
    <source>
        <dbReference type="ARBA" id="ARBA00022723"/>
    </source>
</evidence>
<keyword evidence="2" id="KW-0479">Metal-binding</keyword>
<dbReference type="PANTHER" id="PTHR45801:SF5">
    <property type="entry name" value="OS05G0286100 PROTEIN"/>
    <property type="match status" value="1"/>
</dbReference>
<keyword evidence="5" id="KW-0805">Transcription regulation</keyword>
<keyword evidence="6" id="KW-0804">Transcription</keyword>
<keyword evidence="3 8" id="KW-0863">Zinc-finger</keyword>
<protein>
    <submittedName>
        <fullName evidence="10">Transcriptional regulator RABBIT EARS</fullName>
    </submittedName>
</protein>
<evidence type="ECO:0000313" key="10">
    <source>
        <dbReference type="EMBL" id="KAG6595337.1"/>
    </source>
</evidence>
<name>A0AAV6NB44_9ROSI</name>
<comment type="caution">
    <text evidence="10">The sequence shown here is derived from an EMBL/GenBank/DDBJ whole genome shotgun (WGS) entry which is preliminary data.</text>
</comment>
<dbReference type="SMART" id="SM00355">
    <property type="entry name" value="ZnF_C2H2"/>
    <property type="match status" value="1"/>
</dbReference>
<organism evidence="10 11">
    <name type="scientific">Cucurbita argyrosperma subsp. sororia</name>
    <dbReference type="NCBI Taxonomy" id="37648"/>
    <lineage>
        <taxon>Eukaryota</taxon>
        <taxon>Viridiplantae</taxon>
        <taxon>Streptophyta</taxon>
        <taxon>Embryophyta</taxon>
        <taxon>Tracheophyta</taxon>
        <taxon>Spermatophyta</taxon>
        <taxon>Magnoliopsida</taxon>
        <taxon>eudicotyledons</taxon>
        <taxon>Gunneridae</taxon>
        <taxon>Pentapetalae</taxon>
        <taxon>rosids</taxon>
        <taxon>fabids</taxon>
        <taxon>Cucurbitales</taxon>
        <taxon>Cucurbitaceae</taxon>
        <taxon>Cucurbiteae</taxon>
        <taxon>Cucurbita</taxon>
    </lineage>
</organism>
<keyword evidence="11" id="KW-1185">Reference proteome</keyword>
<sequence>MEMEPKPCWMMWESKNQNENKNKNENRLTTASDHLNNKASSFDDSWEEQAFADDAAGRLGGCVWPPRFYSCSFCKREFRSAQALGGHMNVHRRDRAMLKHESFKPQIETHLQIPPKNNPFTSLIDLPQHPSSQFVCDENLAFNPNPKSSQNSVDESDHKWRQSLDLSIKTTDLFKDDAVCCKRKRSDHHSTSTVAFVLRSEVIGLSHSSIEDLDLELRLGDGGGSRTKPKLK</sequence>
<evidence type="ECO:0000256" key="7">
    <source>
        <dbReference type="ARBA" id="ARBA00023242"/>
    </source>
</evidence>
<dbReference type="Pfam" id="PF13912">
    <property type="entry name" value="zf-C2H2_6"/>
    <property type="match status" value="1"/>
</dbReference>
<evidence type="ECO:0000256" key="8">
    <source>
        <dbReference type="PROSITE-ProRule" id="PRU00042"/>
    </source>
</evidence>
<proteinExistence type="predicted"/>
<keyword evidence="7" id="KW-0539">Nucleus</keyword>
<dbReference type="GO" id="GO:0008270">
    <property type="term" value="F:zinc ion binding"/>
    <property type="evidence" value="ECO:0007669"/>
    <property type="project" value="UniProtKB-KW"/>
</dbReference>
<reference evidence="10 11" key="1">
    <citation type="journal article" date="2021" name="Hortic Res">
        <title>The domestication of Cucurbita argyrosperma as revealed by the genome of its wild relative.</title>
        <authorList>
            <person name="Barrera-Redondo J."/>
            <person name="Sanchez-de la Vega G."/>
            <person name="Aguirre-Liguori J.A."/>
            <person name="Castellanos-Morales G."/>
            <person name="Gutierrez-Guerrero Y.T."/>
            <person name="Aguirre-Dugua X."/>
            <person name="Aguirre-Planter E."/>
            <person name="Tenaillon M.I."/>
            <person name="Lira-Saade R."/>
            <person name="Eguiarte L.E."/>
        </authorList>
    </citation>
    <scope>NUCLEOTIDE SEQUENCE [LARGE SCALE GENOMIC DNA]</scope>
    <source>
        <strain evidence="10">JBR-2021</strain>
    </source>
</reference>
<dbReference type="Proteomes" id="UP000685013">
    <property type="component" value="Chromosome 7"/>
</dbReference>
<dbReference type="InterPro" id="IPR052426">
    <property type="entry name" value="Plant_dev_regulator"/>
</dbReference>
<evidence type="ECO:0000256" key="4">
    <source>
        <dbReference type="ARBA" id="ARBA00022833"/>
    </source>
</evidence>
<evidence type="ECO:0000256" key="1">
    <source>
        <dbReference type="ARBA" id="ARBA00004123"/>
    </source>
</evidence>
<dbReference type="GO" id="GO:0005634">
    <property type="term" value="C:nucleus"/>
    <property type="evidence" value="ECO:0007669"/>
    <property type="project" value="UniProtKB-SubCell"/>
</dbReference>
<evidence type="ECO:0000259" key="9">
    <source>
        <dbReference type="PROSITE" id="PS50157"/>
    </source>
</evidence>
<comment type="subcellular location">
    <subcellularLocation>
        <location evidence="1">Nucleus</location>
    </subcellularLocation>
</comment>
<evidence type="ECO:0000313" key="11">
    <source>
        <dbReference type="Proteomes" id="UP000685013"/>
    </source>
</evidence>
<evidence type="ECO:0000256" key="3">
    <source>
        <dbReference type="ARBA" id="ARBA00022771"/>
    </source>
</evidence>
<feature type="non-terminal residue" evidence="10">
    <location>
        <position position="1"/>
    </location>
</feature>
<dbReference type="PROSITE" id="PS50157">
    <property type="entry name" value="ZINC_FINGER_C2H2_2"/>
    <property type="match status" value="1"/>
</dbReference>
<evidence type="ECO:0000256" key="5">
    <source>
        <dbReference type="ARBA" id="ARBA00023015"/>
    </source>
</evidence>
<dbReference type="AlphaFoldDB" id="A0AAV6NB44"/>